<dbReference type="InterPro" id="IPR027417">
    <property type="entry name" value="P-loop_NTPase"/>
</dbReference>
<dbReference type="GO" id="GO:0006777">
    <property type="term" value="P:Mo-molybdopterin cofactor biosynthetic process"/>
    <property type="evidence" value="ECO:0007669"/>
    <property type="project" value="InterPro"/>
</dbReference>
<reference evidence="6" key="1">
    <citation type="submission" date="2022-02" db="EMBL/GenBank/DDBJ databases">
        <authorList>
            <person name="Leng L."/>
        </authorList>
    </citation>
    <scope>NUCLEOTIDE SEQUENCE</scope>
    <source>
        <strain evidence="6">JI</strain>
    </source>
</reference>
<protein>
    <submittedName>
        <fullName evidence="6">Molybdopterin-guanine dinucleotide biosynthesis protein B</fullName>
    </submittedName>
</protein>
<comment type="caution">
    <text evidence="6">The sequence shown here is derived from an EMBL/GenBank/DDBJ whole genome shotgun (WGS) entry which is preliminary data.</text>
</comment>
<keyword evidence="3" id="KW-0408">Iron</keyword>
<keyword evidence="7" id="KW-1185">Reference proteome</keyword>
<evidence type="ECO:0000256" key="4">
    <source>
        <dbReference type="ARBA" id="ARBA00023014"/>
    </source>
</evidence>
<evidence type="ECO:0000259" key="5">
    <source>
        <dbReference type="PROSITE" id="PS51656"/>
    </source>
</evidence>
<keyword evidence="2" id="KW-0479">Metal-binding</keyword>
<dbReference type="Pfam" id="PF03205">
    <property type="entry name" value="MobB"/>
    <property type="match status" value="1"/>
</dbReference>
<keyword evidence="1" id="KW-0004">4Fe-4S</keyword>
<dbReference type="InterPro" id="IPR007202">
    <property type="entry name" value="4Fe-4S_dom"/>
</dbReference>
<dbReference type="RefSeq" id="WP_277444441.1">
    <property type="nucleotide sequence ID" value="NZ_JAKOAV010000022.1"/>
</dbReference>
<organism evidence="6 7">
    <name type="scientific">Pelotomaculum isophthalicicum JI</name>
    <dbReference type="NCBI Taxonomy" id="947010"/>
    <lineage>
        <taxon>Bacteria</taxon>
        <taxon>Bacillati</taxon>
        <taxon>Bacillota</taxon>
        <taxon>Clostridia</taxon>
        <taxon>Eubacteriales</taxon>
        <taxon>Desulfotomaculaceae</taxon>
        <taxon>Pelotomaculum</taxon>
    </lineage>
</organism>
<accession>A0A9X4H724</accession>
<dbReference type="Proteomes" id="UP001154312">
    <property type="component" value="Unassembled WGS sequence"/>
</dbReference>
<proteinExistence type="predicted"/>
<dbReference type="AlphaFoldDB" id="A0A9X4H724"/>
<name>A0A9X4H724_9FIRM</name>
<evidence type="ECO:0000256" key="3">
    <source>
        <dbReference type="ARBA" id="ARBA00023004"/>
    </source>
</evidence>
<dbReference type="PANTHER" id="PTHR40072:SF1">
    <property type="entry name" value="MOLYBDOPTERIN-GUANINE DINUCLEOTIDE BIOSYNTHESIS ADAPTER PROTEIN"/>
    <property type="match status" value="1"/>
</dbReference>
<dbReference type="GO" id="GO:0005525">
    <property type="term" value="F:GTP binding"/>
    <property type="evidence" value="ECO:0007669"/>
    <property type="project" value="InterPro"/>
</dbReference>
<dbReference type="GO" id="GO:0051539">
    <property type="term" value="F:4 iron, 4 sulfur cluster binding"/>
    <property type="evidence" value="ECO:0007669"/>
    <property type="project" value="UniProtKB-KW"/>
</dbReference>
<dbReference type="InterPro" id="IPR004435">
    <property type="entry name" value="MobB_dom"/>
</dbReference>
<gene>
    <name evidence="6" type="primary">mobB</name>
    <name evidence="6" type="ORF">L7E55_11765</name>
</gene>
<dbReference type="Gene3D" id="3.40.50.300">
    <property type="entry name" value="P-loop containing nucleotide triphosphate hydrolases"/>
    <property type="match status" value="1"/>
</dbReference>
<dbReference type="EMBL" id="JAKOAV010000022">
    <property type="protein sequence ID" value="MDF9409029.1"/>
    <property type="molecule type" value="Genomic_DNA"/>
</dbReference>
<evidence type="ECO:0000313" key="7">
    <source>
        <dbReference type="Proteomes" id="UP001154312"/>
    </source>
</evidence>
<feature type="domain" description="4Fe-4S" evidence="5">
    <location>
        <begin position="151"/>
        <end position="214"/>
    </location>
</feature>
<dbReference type="NCBIfam" id="TIGR00176">
    <property type="entry name" value="mobB"/>
    <property type="match status" value="1"/>
</dbReference>
<dbReference type="PROSITE" id="PS51656">
    <property type="entry name" value="4FE4S"/>
    <property type="match status" value="1"/>
</dbReference>
<dbReference type="GO" id="GO:0046872">
    <property type="term" value="F:metal ion binding"/>
    <property type="evidence" value="ECO:0007669"/>
    <property type="project" value="UniProtKB-KW"/>
</dbReference>
<evidence type="ECO:0000256" key="1">
    <source>
        <dbReference type="ARBA" id="ARBA00022485"/>
    </source>
</evidence>
<dbReference type="PANTHER" id="PTHR40072">
    <property type="entry name" value="MOLYBDOPTERIN-GUANINE DINUCLEOTIDE BIOSYNTHESIS ADAPTER PROTEIN-RELATED"/>
    <property type="match status" value="1"/>
</dbReference>
<dbReference type="InterPro" id="IPR052539">
    <property type="entry name" value="MGD_biosynthesis_adapter"/>
</dbReference>
<evidence type="ECO:0000313" key="6">
    <source>
        <dbReference type="EMBL" id="MDF9409029.1"/>
    </source>
</evidence>
<keyword evidence="4" id="KW-0411">Iron-sulfur</keyword>
<dbReference type="SUPFAM" id="SSF52540">
    <property type="entry name" value="P-loop containing nucleoside triphosphate hydrolases"/>
    <property type="match status" value="1"/>
</dbReference>
<evidence type="ECO:0000256" key="2">
    <source>
        <dbReference type="ARBA" id="ARBA00022723"/>
    </source>
</evidence>
<sequence length="249" mass="27921">MKVFSVFGYSKSGKTTTIEQIIPELKKRGYRVGSVKNIHNEGFFLDVVGSNTWRHRQAGSEMVVARGLKETDILLPRQLDMETILGYFNHDYVIVEGVSDTILPKILCAYEHEEIEGRLNDFIFVISGRISNHLSEYNGIPVINPLSDVKKLVDLIENKVADKMPFVNGLEHCGACGCNCRDFALRVLNGESIQKECVFIKNRVSVTIGQREILVDSLFESQLNSSIVGLLAQLDNFNPDDEIKISIGK</sequence>